<dbReference type="EMBL" id="JAAAJB010000453">
    <property type="protein sequence ID" value="KAG0255582.1"/>
    <property type="molecule type" value="Genomic_DNA"/>
</dbReference>
<comment type="caution">
    <text evidence="1">The sequence shown here is derived from an EMBL/GenBank/DDBJ whole genome shotgun (WGS) entry which is preliminary data.</text>
</comment>
<name>A0A9P6PWM3_9FUNG</name>
<organism evidence="1 2">
    <name type="scientific">Actinomortierella ambigua</name>
    <dbReference type="NCBI Taxonomy" id="1343610"/>
    <lineage>
        <taxon>Eukaryota</taxon>
        <taxon>Fungi</taxon>
        <taxon>Fungi incertae sedis</taxon>
        <taxon>Mucoromycota</taxon>
        <taxon>Mortierellomycotina</taxon>
        <taxon>Mortierellomycetes</taxon>
        <taxon>Mortierellales</taxon>
        <taxon>Mortierellaceae</taxon>
        <taxon>Actinomortierella</taxon>
    </lineage>
</organism>
<evidence type="ECO:0000313" key="2">
    <source>
        <dbReference type="Proteomes" id="UP000807716"/>
    </source>
</evidence>
<reference evidence="1" key="1">
    <citation type="journal article" date="2020" name="Fungal Divers.">
        <title>Resolving the Mortierellaceae phylogeny through synthesis of multi-gene phylogenetics and phylogenomics.</title>
        <authorList>
            <person name="Vandepol N."/>
            <person name="Liber J."/>
            <person name="Desiro A."/>
            <person name="Na H."/>
            <person name="Kennedy M."/>
            <person name="Barry K."/>
            <person name="Grigoriev I.V."/>
            <person name="Miller A.N."/>
            <person name="O'Donnell K."/>
            <person name="Stajich J.E."/>
            <person name="Bonito G."/>
        </authorList>
    </citation>
    <scope>NUCLEOTIDE SEQUENCE</scope>
    <source>
        <strain evidence="1">BC1065</strain>
    </source>
</reference>
<accession>A0A9P6PWM3</accession>
<evidence type="ECO:0000313" key="1">
    <source>
        <dbReference type="EMBL" id="KAG0255582.1"/>
    </source>
</evidence>
<sequence>MPIASQIKEVLDRHYRYGSEVLYSQLTKNKKNGIIPANAMIEIDENMPVITNFRPSERAKSKLMETNPPYHSVE</sequence>
<keyword evidence="2" id="KW-1185">Reference proteome</keyword>
<proteinExistence type="predicted"/>
<gene>
    <name evidence="1" type="ORF">DFQ27_006190</name>
</gene>
<protein>
    <submittedName>
        <fullName evidence="1">Uncharacterized protein</fullName>
    </submittedName>
</protein>
<dbReference type="Proteomes" id="UP000807716">
    <property type="component" value="Unassembled WGS sequence"/>
</dbReference>
<dbReference type="AlphaFoldDB" id="A0A9P6PWM3"/>